<protein>
    <submittedName>
        <fullName evidence="2">Imidazole glycerol phosphate synthase subunit HisH</fullName>
    </submittedName>
</protein>
<evidence type="ECO:0000256" key="1">
    <source>
        <dbReference type="SAM" id="MobiDB-lite"/>
    </source>
</evidence>
<evidence type="ECO:0000313" key="2">
    <source>
        <dbReference type="EMBL" id="GER26519.1"/>
    </source>
</evidence>
<keyword evidence="3" id="KW-1185">Reference proteome</keyword>
<reference evidence="3" key="1">
    <citation type="journal article" date="2019" name="Curr. Biol.">
        <title>Genome Sequence of Striga asiatica Provides Insight into the Evolution of Plant Parasitism.</title>
        <authorList>
            <person name="Yoshida S."/>
            <person name="Kim S."/>
            <person name="Wafula E.K."/>
            <person name="Tanskanen J."/>
            <person name="Kim Y.M."/>
            <person name="Honaas L."/>
            <person name="Yang Z."/>
            <person name="Spallek T."/>
            <person name="Conn C.E."/>
            <person name="Ichihashi Y."/>
            <person name="Cheong K."/>
            <person name="Cui S."/>
            <person name="Der J.P."/>
            <person name="Gundlach H."/>
            <person name="Jiao Y."/>
            <person name="Hori C."/>
            <person name="Ishida J.K."/>
            <person name="Kasahara H."/>
            <person name="Kiba T."/>
            <person name="Kim M.S."/>
            <person name="Koo N."/>
            <person name="Laohavisit A."/>
            <person name="Lee Y.H."/>
            <person name="Lumba S."/>
            <person name="McCourt P."/>
            <person name="Mortimer J.C."/>
            <person name="Mutuku J.M."/>
            <person name="Nomura T."/>
            <person name="Sasaki-Sekimoto Y."/>
            <person name="Seto Y."/>
            <person name="Wang Y."/>
            <person name="Wakatake T."/>
            <person name="Sakakibara H."/>
            <person name="Demura T."/>
            <person name="Yamaguchi S."/>
            <person name="Yoneyama K."/>
            <person name="Manabe R.I."/>
            <person name="Nelson D.C."/>
            <person name="Schulman A.H."/>
            <person name="Timko M.P."/>
            <person name="dePamphilis C.W."/>
            <person name="Choi D."/>
            <person name="Shirasu K."/>
        </authorList>
    </citation>
    <scope>NUCLEOTIDE SEQUENCE [LARGE SCALE GENOMIC DNA]</scope>
    <source>
        <strain evidence="3">cv. UVA1</strain>
    </source>
</reference>
<feature type="region of interest" description="Disordered" evidence="1">
    <location>
        <begin position="260"/>
        <end position="291"/>
    </location>
</feature>
<gene>
    <name evidence="2" type="ORF">STAS_02169</name>
</gene>
<proteinExistence type="predicted"/>
<comment type="caution">
    <text evidence="2">The sequence shown here is derived from an EMBL/GenBank/DDBJ whole genome shotgun (WGS) entry which is preliminary data.</text>
</comment>
<feature type="region of interest" description="Disordered" evidence="1">
    <location>
        <begin position="163"/>
        <end position="192"/>
    </location>
</feature>
<evidence type="ECO:0000313" key="3">
    <source>
        <dbReference type="Proteomes" id="UP000325081"/>
    </source>
</evidence>
<dbReference type="EMBL" id="BKCP01001113">
    <property type="protein sequence ID" value="GER26519.1"/>
    <property type="molecule type" value="Genomic_DNA"/>
</dbReference>
<organism evidence="2 3">
    <name type="scientific">Striga asiatica</name>
    <name type="common">Asiatic witchweed</name>
    <name type="synonym">Buchnera asiatica</name>
    <dbReference type="NCBI Taxonomy" id="4170"/>
    <lineage>
        <taxon>Eukaryota</taxon>
        <taxon>Viridiplantae</taxon>
        <taxon>Streptophyta</taxon>
        <taxon>Embryophyta</taxon>
        <taxon>Tracheophyta</taxon>
        <taxon>Spermatophyta</taxon>
        <taxon>Magnoliopsida</taxon>
        <taxon>eudicotyledons</taxon>
        <taxon>Gunneridae</taxon>
        <taxon>Pentapetalae</taxon>
        <taxon>asterids</taxon>
        <taxon>lamiids</taxon>
        <taxon>Lamiales</taxon>
        <taxon>Orobanchaceae</taxon>
        <taxon>Buchnereae</taxon>
        <taxon>Striga</taxon>
    </lineage>
</organism>
<name>A0A5A7P187_STRAF</name>
<accession>A0A5A7P187</accession>
<sequence>MISSSCVKIESPEAEQFLNLFRATSEPLFGRVPLNTLPYPPVPIMLCLEKFRVVVLISSNSREVVELGSIFVGFGFPAFLFRRRKRKRLENMRIKATAEKTTRMMMMIICGRTWIGRPETVAEGGGVDERVRSAVGEVAGGWAGERGGAGGAGGAVEEGLVAGGGDAAQRRRRNGGLEVGSGGEVHASAGDPVCSEPAAAADVEIREVAVDDGLVRVPARLRGVRRGEERAGAAEVLGEDEAEALDDVVAAGAGVVEIGSGQTAEGVEGQGADGDVLEEGAPDGEGWRGEG</sequence>
<dbReference type="AlphaFoldDB" id="A0A5A7P187"/>
<dbReference type="Proteomes" id="UP000325081">
    <property type="component" value="Unassembled WGS sequence"/>
</dbReference>